<name>A0A8H4KZ62_9HYPO</name>
<sequence>MKFSLALFAIVGLSMAAPAAEVAESQEAAEVTKIDQGFIVDLSAVAAFSSEPEDGKLNARAECPSQQTCIGHRCVMLVCEPIAGPTTTCITFKYGTC</sequence>
<gene>
    <name evidence="2" type="ORF">FALBO_14243</name>
</gene>
<dbReference type="Proteomes" id="UP000554235">
    <property type="component" value="Unassembled WGS sequence"/>
</dbReference>
<proteinExistence type="predicted"/>
<evidence type="ECO:0000313" key="2">
    <source>
        <dbReference type="EMBL" id="KAF4459011.1"/>
    </source>
</evidence>
<organism evidence="2 3">
    <name type="scientific">Fusarium albosuccineum</name>
    <dbReference type="NCBI Taxonomy" id="1237068"/>
    <lineage>
        <taxon>Eukaryota</taxon>
        <taxon>Fungi</taxon>
        <taxon>Dikarya</taxon>
        <taxon>Ascomycota</taxon>
        <taxon>Pezizomycotina</taxon>
        <taxon>Sordariomycetes</taxon>
        <taxon>Hypocreomycetidae</taxon>
        <taxon>Hypocreales</taxon>
        <taxon>Nectriaceae</taxon>
        <taxon>Fusarium</taxon>
        <taxon>Fusarium decemcellulare species complex</taxon>
    </lineage>
</organism>
<reference evidence="2 3" key="1">
    <citation type="submission" date="2020-01" db="EMBL/GenBank/DDBJ databases">
        <title>Identification and distribution of gene clusters putatively required for synthesis of sphingolipid metabolism inhibitors in phylogenetically diverse species of the filamentous fungus Fusarium.</title>
        <authorList>
            <person name="Kim H.-S."/>
            <person name="Busman M."/>
            <person name="Brown D.W."/>
            <person name="Divon H."/>
            <person name="Uhlig S."/>
            <person name="Proctor R.H."/>
        </authorList>
    </citation>
    <scope>NUCLEOTIDE SEQUENCE [LARGE SCALE GENOMIC DNA]</scope>
    <source>
        <strain evidence="2 3">NRRL 20459</strain>
    </source>
</reference>
<dbReference type="OrthoDB" id="3438268at2759"/>
<dbReference type="AlphaFoldDB" id="A0A8H4KZ62"/>
<keyword evidence="3" id="KW-1185">Reference proteome</keyword>
<evidence type="ECO:0000256" key="1">
    <source>
        <dbReference type="SAM" id="SignalP"/>
    </source>
</evidence>
<evidence type="ECO:0000313" key="3">
    <source>
        <dbReference type="Proteomes" id="UP000554235"/>
    </source>
</evidence>
<protein>
    <submittedName>
        <fullName evidence="2">Uncharacterized protein</fullName>
    </submittedName>
</protein>
<dbReference type="EMBL" id="JAADYS010002282">
    <property type="protein sequence ID" value="KAF4459011.1"/>
    <property type="molecule type" value="Genomic_DNA"/>
</dbReference>
<keyword evidence="1" id="KW-0732">Signal</keyword>
<feature type="chain" id="PRO_5034224160" evidence="1">
    <location>
        <begin position="17"/>
        <end position="97"/>
    </location>
</feature>
<accession>A0A8H4KZ62</accession>
<feature type="signal peptide" evidence="1">
    <location>
        <begin position="1"/>
        <end position="16"/>
    </location>
</feature>
<comment type="caution">
    <text evidence="2">The sequence shown here is derived from an EMBL/GenBank/DDBJ whole genome shotgun (WGS) entry which is preliminary data.</text>
</comment>